<evidence type="ECO:0000313" key="1">
    <source>
        <dbReference type="EMBL" id="TBW39298.1"/>
    </source>
</evidence>
<gene>
    <name evidence="1" type="ORF">EYW49_07375</name>
</gene>
<name>A0A4Q9VVR2_9HYPH</name>
<dbReference type="OrthoDB" id="784829at2"/>
<accession>A0A4Q9VVR2</accession>
<dbReference type="EMBL" id="SJFN01000008">
    <property type="protein sequence ID" value="TBW39298.1"/>
    <property type="molecule type" value="Genomic_DNA"/>
</dbReference>
<protein>
    <submittedName>
        <fullName evidence="1">Uncharacterized protein</fullName>
    </submittedName>
</protein>
<proteinExistence type="predicted"/>
<reference evidence="1 2" key="1">
    <citation type="submission" date="2019-02" db="EMBL/GenBank/DDBJ databases">
        <title>Siculibacillus lacustris gen. nov., sp. nov., a new rosette-forming bacterium isolated from a freshwater crater lake (Lake St. Ana, Romania).</title>
        <authorList>
            <person name="Felfoldi T."/>
            <person name="Marton Z."/>
            <person name="Szabo A."/>
            <person name="Mentes A."/>
            <person name="Boka K."/>
            <person name="Marialigeti K."/>
            <person name="Mathe I."/>
            <person name="Koncz M."/>
            <person name="Schumann P."/>
            <person name="Toth E."/>
        </authorList>
    </citation>
    <scope>NUCLEOTIDE SEQUENCE [LARGE SCALE GENOMIC DNA]</scope>
    <source>
        <strain evidence="1 2">SA-279</strain>
    </source>
</reference>
<dbReference type="Proteomes" id="UP000292781">
    <property type="component" value="Unassembled WGS sequence"/>
</dbReference>
<evidence type="ECO:0000313" key="2">
    <source>
        <dbReference type="Proteomes" id="UP000292781"/>
    </source>
</evidence>
<organism evidence="1 2">
    <name type="scientific">Siculibacillus lacustris</name>
    <dbReference type="NCBI Taxonomy" id="1549641"/>
    <lineage>
        <taxon>Bacteria</taxon>
        <taxon>Pseudomonadati</taxon>
        <taxon>Pseudomonadota</taxon>
        <taxon>Alphaproteobacteria</taxon>
        <taxon>Hyphomicrobiales</taxon>
        <taxon>Ancalomicrobiaceae</taxon>
        <taxon>Siculibacillus</taxon>
    </lineage>
</organism>
<sequence>MNSHVIALDNLSSVPNWLSDALCRLATGGGFASRMLHTDRDESVMQAMRPIILNGIPSLTDRPDLASRAVTVRLRPIPDNERRTEAEFWGAWATTAPRVLGALLDALSTGLRRLPSVKLARSPRMADFASFATACEPALGFEHGAFLAAYAENLSDVAETTFEADPIAVAIRDMVRAEYPSGWNGTPTELLAALNLRASDASRRLRLWPQTSNSLGSRVDRVAPLLRQQGFRVDRKHSGTRTISIAPAVGA</sequence>
<dbReference type="AlphaFoldDB" id="A0A4Q9VVR2"/>
<keyword evidence="2" id="KW-1185">Reference proteome</keyword>
<comment type="caution">
    <text evidence="1">The sequence shown here is derived from an EMBL/GenBank/DDBJ whole genome shotgun (WGS) entry which is preliminary data.</text>
</comment>